<comment type="subcellular location">
    <subcellularLocation>
        <location evidence="1">Membrane</location>
        <topology evidence="1">Single-pass type II membrane protein</topology>
    </subcellularLocation>
</comment>
<dbReference type="PANTHER" id="PTHR31361">
    <property type="entry name" value="BETA-GLUCAN SYNTHESIS-ASSOCIATED PROTEIN KRE6-RELATED"/>
    <property type="match status" value="1"/>
</dbReference>
<dbReference type="GO" id="GO:0005886">
    <property type="term" value="C:plasma membrane"/>
    <property type="evidence" value="ECO:0007669"/>
    <property type="project" value="TreeGrafter"/>
</dbReference>
<dbReference type="InterPro" id="IPR000757">
    <property type="entry name" value="Beta-glucanase-like"/>
</dbReference>
<gene>
    <name evidence="11" type="ORF">GMOD_00003416</name>
</gene>
<name>A0A3M7MIL8_9PLEO</name>
<dbReference type="SUPFAM" id="SSF49899">
    <property type="entry name" value="Concanavalin A-like lectins/glucanases"/>
    <property type="match status" value="1"/>
</dbReference>
<dbReference type="InterPro" id="IPR005629">
    <property type="entry name" value="Skn1/Kre6/Sbg1"/>
</dbReference>
<evidence type="ECO:0000259" key="10">
    <source>
        <dbReference type="PROSITE" id="PS51762"/>
    </source>
</evidence>
<feature type="domain" description="GH16" evidence="10">
    <location>
        <begin position="436"/>
        <end position="797"/>
    </location>
</feature>
<evidence type="ECO:0000256" key="2">
    <source>
        <dbReference type="ARBA" id="ARBA00010962"/>
    </source>
</evidence>
<feature type="compositionally biased region" description="Polar residues" evidence="9">
    <location>
        <begin position="203"/>
        <end position="233"/>
    </location>
</feature>
<organism evidence="11 12">
    <name type="scientific">Pyrenophora seminiperda CCB06</name>
    <dbReference type="NCBI Taxonomy" id="1302712"/>
    <lineage>
        <taxon>Eukaryota</taxon>
        <taxon>Fungi</taxon>
        <taxon>Dikarya</taxon>
        <taxon>Ascomycota</taxon>
        <taxon>Pezizomycotina</taxon>
        <taxon>Dothideomycetes</taxon>
        <taxon>Pleosporomycetidae</taxon>
        <taxon>Pleosporales</taxon>
        <taxon>Pleosporineae</taxon>
        <taxon>Pleosporaceae</taxon>
        <taxon>Pyrenophora</taxon>
    </lineage>
</organism>
<dbReference type="Pfam" id="PF03935">
    <property type="entry name" value="SKN1_KRE6_Sbg1"/>
    <property type="match status" value="1"/>
</dbReference>
<keyword evidence="8" id="KW-0961">Cell wall biogenesis/degradation</keyword>
<feature type="region of interest" description="Disordered" evidence="9">
    <location>
        <begin position="171"/>
        <end position="250"/>
    </location>
</feature>
<keyword evidence="6" id="KW-0472">Membrane</keyword>
<dbReference type="EMBL" id="KE747844">
    <property type="protein sequence ID" value="RMZ74386.1"/>
    <property type="molecule type" value="Genomic_DNA"/>
</dbReference>
<dbReference type="Gene3D" id="2.60.120.200">
    <property type="match status" value="1"/>
</dbReference>
<keyword evidence="4" id="KW-0735">Signal-anchor</keyword>
<evidence type="ECO:0000256" key="3">
    <source>
        <dbReference type="ARBA" id="ARBA00022692"/>
    </source>
</evidence>
<dbReference type="GO" id="GO:0005789">
    <property type="term" value="C:endoplasmic reticulum membrane"/>
    <property type="evidence" value="ECO:0007669"/>
    <property type="project" value="TreeGrafter"/>
</dbReference>
<comment type="similarity">
    <text evidence="2">Belongs to the SKN1/KRE6 family.</text>
</comment>
<evidence type="ECO:0000256" key="6">
    <source>
        <dbReference type="ARBA" id="ARBA00023136"/>
    </source>
</evidence>
<evidence type="ECO:0000256" key="8">
    <source>
        <dbReference type="ARBA" id="ARBA00023316"/>
    </source>
</evidence>
<reference evidence="11 12" key="1">
    <citation type="journal article" date="2014" name="PLoS ONE">
        <title>De novo Genome Assembly of the Fungal Plant Pathogen Pyrenophora semeniperda.</title>
        <authorList>
            <person name="Soliai M.M."/>
            <person name="Meyer S.E."/>
            <person name="Udall J.A."/>
            <person name="Elzinga D.E."/>
            <person name="Hermansen R.A."/>
            <person name="Bodily P.M."/>
            <person name="Hart A.A."/>
            <person name="Coleman C.E."/>
        </authorList>
    </citation>
    <scope>NUCLEOTIDE SEQUENCE [LARGE SCALE GENOMIC DNA]</scope>
    <source>
        <strain evidence="11 12">CCB06</strain>
        <tissue evidence="11">Mycelium</tissue>
    </source>
</reference>
<feature type="compositionally biased region" description="Low complexity" evidence="9">
    <location>
        <begin position="286"/>
        <end position="299"/>
    </location>
</feature>
<dbReference type="InterPro" id="IPR013320">
    <property type="entry name" value="ConA-like_dom_sf"/>
</dbReference>
<feature type="region of interest" description="Disordered" evidence="9">
    <location>
        <begin position="98"/>
        <end position="123"/>
    </location>
</feature>
<dbReference type="OrthoDB" id="412647at2759"/>
<dbReference type="AlphaFoldDB" id="A0A3M7MIL8"/>
<keyword evidence="5" id="KW-1133">Transmembrane helix</keyword>
<feature type="region of interest" description="Disordered" evidence="9">
    <location>
        <begin position="276"/>
        <end position="325"/>
    </location>
</feature>
<keyword evidence="3" id="KW-0812">Transmembrane</keyword>
<keyword evidence="7" id="KW-0325">Glycoprotein</keyword>
<evidence type="ECO:0000313" key="12">
    <source>
        <dbReference type="Proteomes" id="UP000265663"/>
    </source>
</evidence>
<keyword evidence="12" id="KW-1185">Reference proteome</keyword>
<feature type="region of interest" description="Disordered" evidence="9">
    <location>
        <begin position="135"/>
        <end position="159"/>
    </location>
</feature>
<dbReference type="GO" id="GO:0006078">
    <property type="term" value="P:(1-&gt;6)-beta-D-glucan biosynthetic process"/>
    <property type="evidence" value="ECO:0007669"/>
    <property type="project" value="TreeGrafter"/>
</dbReference>
<dbReference type="CDD" id="cd02180">
    <property type="entry name" value="GH16_fungal_KRE6_glucanase"/>
    <property type="match status" value="1"/>
</dbReference>
<keyword evidence="11" id="KW-0378">Hydrolase</keyword>
<sequence>MPRPIFPPPLKLRLRNKVPGLPHRPSPLASLPSAATPFAIFCYLAHLRQLSHGSASASRQKSCATRSCRCDRVPSQARHAFLVDFLIPVILPVWARSDTPTPRPDVSPSTSTPAHPPAPRHQQRYRAAFRPVDSLEASQYPGRPTDRSSDSALPGRPAELSLDRFPASCRESSPYTLASPHAPLPTMMPQSPRGDAPPHLRLNSGTQEPLTDETSTSARPVSARTNSARSLTQPIRPGTAPSPALPSPSNSHIYSNATIAESAEMLLPPKKLRTTRSYHDESPMQSPSALSSRRTSWSSDYTGGPFGSPFDDSRAPSRAGSEEDLNTQTVSEKFNILPSAGLLLFPEDVEKDDYLHNPDPNDKDTKDCDIFTRRGIVNLGGLAVMALGLLMLFVGYPILTFVQDVTKTEKGPCTNNPLCIAGKQSEPLLTNVRRGLIDPDTPKDVMTRTSADGSKQVLVFSDEFNTDGRSFYDGDDPFFQAVDIWYGATMDLEWYDPDQAFTKDGALNLKFSAEPSHGLNYRSGMIQSWNKLCYKGGHLEASISLPGRGNVSGFWPGFWTMGNLARPGYLSSTEGLWPYSYHDECDVGITPNQSSYDGLSYLPGMKLPACTCKGEDHPSPGKSRSAPEIDALEGSVHFLGPGESNAIGVVSQSFQAAPFDTWYMPDYEYMEVYDTQITTMNSYKGGPFQQAISGLTNLNNNWYDGKQYQTYSFEYKTGEDGFITWYVGEDKTWTMNQKAIRPNGNLGTRKIPEEPMSIIANFGMSNSFAAINLEEIAKDLPATMRIDYIRIYQPEDNQIMTCDPDGYPTTDYIRQHPEPYANPNLTDWQVYNLKSDIPPSLTVCRKSTKYDWPKNSFMDGCKE</sequence>
<accession>A0A3M7MIL8</accession>
<evidence type="ECO:0000313" key="11">
    <source>
        <dbReference type="EMBL" id="RMZ74386.1"/>
    </source>
</evidence>
<evidence type="ECO:0000256" key="9">
    <source>
        <dbReference type="SAM" id="MobiDB-lite"/>
    </source>
</evidence>
<evidence type="ECO:0000256" key="7">
    <source>
        <dbReference type="ARBA" id="ARBA00023180"/>
    </source>
</evidence>
<dbReference type="PANTHER" id="PTHR31361:SF1">
    <property type="entry name" value="BETA-GLUCAN SYNTHESIS-ASSOCIATED PROTEIN KRE6-RELATED"/>
    <property type="match status" value="1"/>
</dbReference>
<proteinExistence type="inferred from homology"/>
<evidence type="ECO:0000256" key="4">
    <source>
        <dbReference type="ARBA" id="ARBA00022968"/>
    </source>
</evidence>
<dbReference type="Proteomes" id="UP000265663">
    <property type="component" value="Unassembled WGS sequence"/>
</dbReference>
<evidence type="ECO:0000256" key="5">
    <source>
        <dbReference type="ARBA" id="ARBA00022989"/>
    </source>
</evidence>
<dbReference type="GO" id="GO:0015926">
    <property type="term" value="F:glucosidase activity"/>
    <property type="evidence" value="ECO:0007669"/>
    <property type="project" value="TreeGrafter"/>
</dbReference>
<dbReference type="GO" id="GO:0031505">
    <property type="term" value="P:fungal-type cell wall organization"/>
    <property type="evidence" value="ECO:0007669"/>
    <property type="project" value="TreeGrafter"/>
</dbReference>
<dbReference type="PROSITE" id="PS51762">
    <property type="entry name" value="GH16_2"/>
    <property type="match status" value="1"/>
</dbReference>
<evidence type="ECO:0000256" key="1">
    <source>
        <dbReference type="ARBA" id="ARBA00004606"/>
    </source>
</evidence>
<protein>
    <submittedName>
        <fullName evidence="11">Glycoside hydrolase family 16</fullName>
    </submittedName>
</protein>